<evidence type="ECO:0008006" key="3">
    <source>
        <dbReference type="Google" id="ProtNLM"/>
    </source>
</evidence>
<dbReference type="Pfam" id="PF22014">
    <property type="entry name" value="DUF6932"/>
    <property type="match status" value="1"/>
</dbReference>
<dbReference type="InterPro" id="IPR053860">
    <property type="entry name" value="DUF6932"/>
</dbReference>
<comment type="caution">
    <text evidence="1">The sequence shown here is derived from an EMBL/GenBank/DDBJ whole genome shotgun (WGS) entry which is preliminary data.</text>
</comment>
<keyword evidence="2" id="KW-1185">Reference proteome</keyword>
<evidence type="ECO:0000313" key="2">
    <source>
        <dbReference type="Proteomes" id="UP000770785"/>
    </source>
</evidence>
<protein>
    <recommendedName>
        <fullName evidence="3">Polymerase nucleotidyl transferase domain-containing protein</fullName>
    </recommendedName>
</protein>
<evidence type="ECO:0000313" key="1">
    <source>
        <dbReference type="EMBL" id="NJC25687.1"/>
    </source>
</evidence>
<organism evidence="1 2">
    <name type="scientific">Neolewinella antarctica</name>
    <dbReference type="NCBI Taxonomy" id="442734"/>
    <lineage>
        <taxon>Bacteria</taxon>
        <taxon>Pseudomonadati</taxon>
        <taxon>Bacteroidota</taxon>
        <taxon>Saprospiria</taxon>
        <taxon>Saprospirales</taxon>
        <taxon>Lewinellaceae</taxon>
        <taxon>Neolewinella</taxon>
    </lineage>
</organism>
<gene>
    <name evidence="1" type="ORF">GGR27_001186</name>
</gene>
<accession>A0ABX0X927</accession>
<dbReference type="Proteomes" id="UP000770785">
    <property type="component" value="Unassembled WGS sequence"/>
</dbReference>
<reference evidence="1 2" key="1">
    <citation type="submission" date="2020-03" db="EMBL/GenBank/DDBJ databases">
        <title>Genomic Encyclopedia of Type Strains, Phase IV (KMG-IV): sequencing the most valuable type-strain genomes for metagenomic binning, comparative biology and taxonomic classification.</title>
        <authorList>
            <person name="Goeker M."/>
        </authorList>
    </citation>
    <scope>NUCLEOTIDE SEQUENCE [LARGE SCALE GENOMIC DNA]</scope>
    <source>
        <strain evidence="1 2">DSM 105096</strain>
    </source>
</reference>
<name>A0ABX0X927_9BACT</name>
<dbReference type="EMBL" id="JAATJH010000002">
    <property type="protein sequence ID" value="NJC25687.1"/>
    <property type="molecule type" value="Genomic_DNA"/>
</dbReference>
<proteinExistence type="predicted"/>
<sequence length="132" mass="15437">MEAFSNSNSRKILFDGYKKFCEDLKLVVGSHQQWIDGSFVTSKKNPNDIDILCFVPTTKLRPNERSVLNLLESSKELYGVDAYVIEVLDSNDSQHKIYEHNKVYWLNQFTKTKKMGHRKVQYDKGFLQLWIG</sequence>